<keyword evidence="5" id="KW-0816">Tricarboxylic acid cycle</keyword>
<dbReference type="InterPro" id="IPR013328">
    <property type="entry name" value="6PGD_dom2"/>
</dbReference>
<dbReference type="NCBIfam" id="TIGR01344">
    <property type="entry name" value="malate_syn_A"/>
    <property type="match status" value="1"/>
</dbReference>
<dbReference type="Pfam" id="PF00725">
    <property type="entry name" value="3HCDH"/>
    <property type="match status" value="1"/>
</dbReference>
<dbReference type="InterPro" id="IPR006252">
    <property type="entry name" value="Malate_synthA"/>
</dbReference>
<accession>A0ABQ2IVR5</accession>
<evidence type="ECO:0000256" key="5">
    <source>
        <dbReference type="ARBA" id="ARBA00022532"/>
    </source>
</evidence>
<keyword evidence="7" id="KW-0560">Oxidoreductase</keyword>
<evidence type="ECO:0000259" key="9">
    <source>
        <dbReference type="Pfam" id="PF00725"/>
    </source>
</evidence>
<dbReference type="EMBL" id="BMND01000001">
    <property type="protein sequence ID" value="GGN32479.1"/>
    <property type="molecule type" value="Genomic_DNA"/>
</dbReference>
<evidence type="ECO:0000259" key="11">
    <source>
        <dbReference type="Pfam" id="PF02737"/>
    </source>
</evidence>
<feature type="domain" description="3-hydroxyacyl-CoA dehydrogenase C-terminal" evidence="9">
    <location>
        <begin position="723"/>
        <end position="819"/>
    </location>
</feature>
<evidence type="ECO:0000256" key="4">
    <source>
        <dbReference type="ARBA" id="ARBA00022435"/>
    </source>
</evidence>
<evidence type="ECO:0000259" key="12">
    <source>
        <dbReference type="Pfam" id="PF20659"/>
    </source>
</evidence>
<dbReference type="Gene3D" id="3.40.50.720">
    <property type="entry name" value="NAD(P)-binding Rossmann-like Domain"/>
    <property type="match status" value="1"/>
</dbReference>
<evidence type="ECO:0000256" key="8">
    <source>
        <dbReference type="ARBA" id="ARBA00047918"/>
    </source>
</evidence>
<comment type="similarity">
    <text evidence="2">Belongs to the malate synthase family.</text>
</comment>
<evidence type="ECO:0000256" key="7">
    <source>
        <dbReference type="ARBA" id="ARBA00023002"/>
    </source>
</evidence>
<dbReference type="InterPro" id="IPR044856">
    <property type="entry name" value="Malate_synth_C_sf"/>
</dbReference>
<evidence type="ECO:0000256" key="6">
    <source>
        <dbReference type="ARBA" id="ARBA00022679"/>
    </source>
</evidence>
<reference evidence="14" key="1">
    <citation type="journal article" date="2019" name="Int. J. Syst. Evol. Microbiol.">
        <title>The Global Catalogue of Microorganisms (GCM) 10K type strain sequencing project: providing services to taxonomists for standard genome sequencing and annotation.</title>
        <authorList>
            <consortium name="The Broad Institute Genomics Platform"/>
            <consortium name="The Broad Institute Genome Sequencing Center for Infectious Disease"/>
            <person name="Wu L."/>
            <person name="Ma J."/>
        </authorList>
    </citation>
    <scope>NUCLEOTIDE SEQUENCE [LARGE SCALE GENOMIC DNA]</scope>
    <source>
        <strain evidence="14">CGMCC 4.7323</strain>
    </source>
</reference>
<dbReference type="EC" id="2.3.3.9" evidence="3"/>
<dbReference type="NCBIfam" id="NF005875">
    <property type="entry name" value="PRK07819.1"/>
    <property type="match status" value="1"/>
</dbReference>
<feature type="domain" description="Malate synthase C-terminal" evidence="12">
    <location>
        <begin position="415"/>
        <end position="518"/>
    </location>
</feature>
<dbReference type="InterPro" id="IPR006108">
    <property type="entry name" value="3HC_DH_C"/>
</dbReference>
<comment type="caution">
    <text evidence="13">The sequence shown here is derived from an EMBL/GenBank/DDBJ whole genome shotgun (WGS) entry which is preliminary data.</text>
</comment>
<keyword evidence="14" id="KW-1185">Reference proteome</keyword>
<comment type="pathway">
    <text evidence="1">Lipid metabolism; butanoate metabolism.</text>
</comment>
<keyword evidence="6" id="KW-0808">Transferase</keyword>
<dbReference type="InterPro" id="IPR006176">
    <property type="entry name" value="3-OHacyl-CoA_DH_NAD-bd"/>
</dbReference>
<comment type="catalytic activity">
    <reaction evidence="8">
        <text>glyoxylate + acetyl-CoA + H2O = (S)-malate + CoA + H(+)</text>
        <dbReference type="Rhea" id="RHEA:18181"/>
        <dbReference type="ChEBI" id="CHEBI:15377"/>
        <dbReference type="ChEBI" id="CHEBI:15378"/>
        <dbReference type="ChEBI" id="CHEBI:15589"/>
        <dbReference type="ChEBI" id="CHEBI:36655"/>
        <dbReference type="ChEBI" id="CHEBI:57287"/>
        <dbReference type="ChEBI" id="CHEBI:57288"/>
        <dbReference type="EC" id="2.3.3.9"/>
    </reaction>
</comment>
<name>A0ABQ2IVR5_9ACTN</name>
<dbReference type="PROSITE" id="PS00510">
    <property type="entry name" value="MALATE_SYNTHASE"/>
    <property type="match status" value="1"/>
</dbReference>
<evidence type="ECO:0000259" key="10">
    <source>
        <dbReference type="Pfam" id="PF01274"/>
    </source>
</evidence>
<dbReference type="Gene3D" id="3.20.20.360">
    <property type="entry name" value="Malate synthase, domain 3"/>
    <property type="match status" value="1"/>
</dbReference>
<dbReference type="PANTHER" id="PTHR42902:SF1">
    <property type="entry name" value="MALATE SYNTHASE 1-RELATED"/>
    <property type="match status" value="1"/>
</dbReference>
<dbReference type="InterPro" id="IPR019830">
    <property type="entry name" value="Malate_synthase_CS"/>
</dbReference>
<dbReference type="Gene3D" id="1.20.1220.12">
    <property type="entry name" value="Malate synthase, domain III"/>
    <property type="match status" value="1"/>
</dbReference>
<organism evidence="13 14">
    <name type="scientific">Streptomyces kronopolitis</name>
    <dbReference type="NCBI Taxonomy" id="1612435"/>
    <lineage>
        <taxon>Bacteria</taxon>
        <taxon>Bacillati</taxon>
        <taxon>Actinomycetota</taxon>
        <taxon>Actinomycetes</taxon>
        <taxon>Kitasatosporales</taxon>
        <taxon>Streptomycetaceae</taxon>
        <taxon>Streptomyces</taxon>
    </lineage>
</organism>
<protein>
    <recommendedName>
        <fullName evidence="3">malate synthase</fullName>
        <ecNumber evidence="3">2.3.3.9</ecNumber>
    </recommendedName>
</protein>
<dbReference type="Gene3D" id="1.10.1040.10">
    <property type="entry name" value="N-(1-d-carboxylethyl)-l-norvaline Dehydrogenase, domain 2"/>
    <property type="match status" value="1"/>
</dbReference>
<dbReference type="CDD" id="cd00727">
    <property type="entry name" value="malate_synt_A"/>
    <property type="match status" value="1"/>
</dbReference>
<dbReference type="Proteomes" id="UP000600080">
    <property type="component" value="Unassembled WGS sequence"/>
</dbReference>
<proteinExistence type="inferred from homology"/>
<dbReference type="SUPFAM" id="SSF51735">
    <property type="entry name" value="NAD(P)-binding Rossmann-fold domains"/>
    <property type="match status" value="1"/>
</dbReference>
<dbReference type="InterPro" id="IPR011076">
    <property type="entry name" value="Malate_synth_sf"/>
</dbReference>
<dbReference type="Pfam" id="PF20659">
    <property type="entry name" value="MS_C"/>
    <property type="match status" value="1"/>
</dbReference>
<evidence type="ECO:0000313" key="14">
    <source>
        <dbReference type="Proteomes" id="UP000600080"/>
    </source>
</evidence>
<dbReference type="InterPro" id="IPR048355">
    <property type="entry name" value="MS_C"/>
</dbReference>
<keyword evidence="4" id="KW-0329">Glyoxylate bypass</keyword>
<feature type="domain" description="3-hydroxyacyl-CoA dehydrogenase NAD binding" evidence="11">
    <location>
        <begin position="541"/>
        <end position="720"/>
    </location>
</feature>
<dbReference type="PANTHER" id="PTHR42902">
    <property type="entry name" value="MALATE SYNTHASE"/>
    <property type="match status" value="1"/>
</dbReference>
<dbReference type="Pfam" id="PF01274">
    <property type="entry name" value="MS_TIM-barrel"/>
    <property type="match status" value="1"/>
</dbReference>
<feature type="domain" description="Malate synthase TIM barrel" evidence="10">
    <location>
        <begin position="162"/>
        <end position="406"/>
    </location>
</feature>
<evidence type="ECO:0000256" key="3">
    <source>
        <dbReference type="ARBA" id="ARBA00012636"/>
    </source>
</evidence>
<gene>
    <name evidence="13" type="ORF">GCM10012285_02700</name>
</gene>
<evidence type="ECO:0000313" key="13">
    <source>
        <dbReference type="EMBL" id="GGN32479.1"/>
    </source>
</evidence>
<dbReference type="InterPro" id="IPR046363">
    <property type="entry name" value="MS_N_TIM-barrel_dom"/>
</dbReference>
<dbReference type="Pfam" id="PF02737">
    <property type="entry name" value="3HCDH_N"/>
    <property type="match status" value="1"/>
</dbReference>
<dbReference type="InterPro" id="IPR036291">
    <property type="entry name" value="NAD(P)-bd_dom_sf"/>
</dbReference>
<evidence type="ECO:0000256" key="1">
    <source>
        <dbReference type="ARBA" id="ARBA00005086"/>
    </source>
</evidence>
<dbReference type="InterPro" id="IPR008927">
    <property type="entry name" value="6-PGluconate_DH-like_C_sf"/>
</dbReference>
<dbReference type="SUPFAM" id="SSF48179">
    <property type="entry name" value="6-phosphogluconate dehydrogenase C-terminal domain-like"/>
    <property type="match status" value="1"/>
</dbReference>
<dbReference type="SUPFAM" id="SSF51645">
    <property type="entry name" value="Malate synthase G"/>
    <property type="match status" value="1"/>
</dbReference>
<dbReference type="InterPro" id="IPR001465">
    <property type="entry name" value="Malate_synthase_TIM"/>
</dbReference>
<evidence type="ECO:0000256" key="2">
    <source>
        <dbReference type="ARBA" id="ARBA00006394"/>
    </source>
</evidence>
<sequence>MTTTELTSRVQVLGAAGDRFDEILTPAALDFLGRLAHAFADRYRGIHTERRRRALRLSSGSPLDFSLATSALRADPHWRVAPPAPGLTDRRVEITGPPERRMTVEALNSGAQVWLADFEDATSPTWENIIGGQLNLLDAIERRIDFTAPDGTEYRLGAQLATIVVRPRGWHLTEDHLLVDGRPVPASLVDFGLYFFHCAQRQIDAGSGPYFYLPKLENAYDARLWNDVFVLAQDLLGIPQGTIRATVLIETVTAAFEMEEILYELREHSAGLNAGRWDYLFSLIKIFAHRPDFSLPDRKRVTMTAPFLRAYTELLVRTCHKRGAHAIGGMTAQVPGHDAQAHEAALATVRLDKEREAEDGFDGTWVAHPGLVPFCREIFDNVLGGRPHQIDRTREDVEVSADALLAVRRTAGPPTEDGVRANIAAALRYFDAWLRGTGAVALDGLMEDAAAAEIARAQIWQWLRHGAVDRDTVLGLLDEELARLGAEYPWARIDEVREIFERNALTRELTAFFTPDAYAPPRAAGRGHGMSAAPNPAIRRVGVVGGGQMGAGIAEVCARAGLDTVLCEADATAARAAHERVARSLERAVQRGKLDRISAEDALARTVVTGSLDDLADRQLVIEAIVENTEAKTEVFTALDKVVEDEEAILATNTSAIPVMRLGMATRRADRVLGLHFFNPVPVLPLVEVVTSLHTSAATITTAEEFVTGTLAKTVVRSQDRAGFVVNALLVPYLLSAVRMAESGFATAADVDAGMELGCAHPMGPLKLADLIGLDTVASIAQSLYDEFKEPLYAPPPLLQRMVEAGLLGRKTGRGFHTYDQG</sequence>